<dbReference type="SUPFAM" id="SSF49464">
    <property type="entry name" value="Carboxypeptidase regulatory domain-like"/>
    <property type="match status" value="1"/>
</dbReference>
<keyword evidence="8" id="KW-0732">Signal</keyword>
<dbReference type="STRING" id="536979.SAMN04488055_4687"/>
<dbReference type="PROSITE" id="PS52016">
    <property type="entry name" value="TONB_DEPENDENT_REC_3"/>
    <property type="match status" value="1"/>
</dbReference>
<dbReference type="SUPFAM" id="SSF56935">
    <property type="entry name" value="Porins"/>
    <property type="match status" value="1"/>
</dbReference>
<keyword evidence="2 7" id="KW-0813">Transport</keyword>
<dbReference type="Gene3D" id="2.60.40.1120">
    <property type="entry name" value="Carboxypeptidase-like, regulatory domain"/>
    <property type="match status" value="1"/>
</dbReference>
<evidence type="ECO:0000256" key="5">
    <source>
        <dbReference type="ARBA" id="ARBA00023136"/>
    </source>
</evidence>
<reference evidence="10 11" key="1">
    <citation type="submission" date="2016-11" db="EMBL/GenBank/DDBJ databases">
        <authorList>
            <person name="Jaros S."/>
            <person name="Januszkiewicz K."/>
            <person name="Wedrychowicz H."/>
        </authorList>
    </citation>
    <scope>NUCLEOTIDE SEQUENCE [LARGE SCALE GENOMIC DNA]</scope>
    <source>
        <strain evidence="10 11">DSM 24787</strain>
    </source>
</reference>
<feature type="domain" description="TonB-dependent receptor plug" evidence="9">
    <location>
        <begin position="219"/>
        <end position="325"/>
    </location>
</feature>
<keyword evidence="11" id="KW-1185">Reference proteome</keyword>
<dbReference type="InterPro" id="IPR039426">
    <property type="entry name" value="TonB-dep_rcpt-like"/>
</dbReference>
<dbReference type="GO" id="GO:0009279">
    <property type="term" value="C:cell outer membrane"/>
    <property type="evidence" value="ECO:0007669"/>
    <property type="project" value="UniProtKB-SubCell"/>
</dbReference>
<dbReference type="Proteomes" id="UP000185003">
    <property type="component" value="Unassembled WGS sequence"/>
</dbReference>
<dbReference type="Gene3D" id="2.170.130.10">
    <property type="entry name" value="TonB-dependent receptor, plug domain"/>
    <property type="match status" value="1"/>
</dbReference>
<sequence length="1158" mass="129603">MIKYYNLVRPWSRWLFLMMFLFSLQSKALTQDSIQVSINAVNKPIEVVFKQIENQTGYTVFYGRPTLNGDELVTLQTRASLSSVMNTILKGRNVSWALKDRTIIITKRVVVAETGNNTVVDTIPNVNISGSIVDKSGIPIVGATVSLKGQTMGQATDNLGQFRFINIPSSATLIVSSVGYKMKQVRLGGETAFRITLDSAITEIQKVEVVSNGYQVMSKERVTGSFVNIDNELFNRRVGATVLDRIADLVPGLIIANGGNSNPLDDIKIRGTSTISASKRPLLVVDNFIFDGDPNSLNPNDVESITVLRDAAAASIWGVRAGNGVIVISMKKGKLNSRPVVSFNSNITITERPNLFDIPVVSSAHVIALEKKRFQAGFYDQALAANTFPALSQVVEILSKRRAGTISSAEADAMIESYANHDIRNDINRYLLQTPVSQQHALNISGGGESYQYYGSIGYDRNRPLDINSTNERLTMRFNNIWRPSRNLQIRAEINWGQSNVERKNSVENYQLLLTAPYHRLSDEQGNALAIPKKYRLPYVDTVKFPGQLDWHYKPIEEASNGNYNFRNYNTRINSGLSYTLIPGLKAEINYQWQKNYYDEKRIYSITTFYTRDLINRVVTSAGSQPNYPYPLGGVYGRSNGDQKSWNVRGLLNFDRGFGIHNISAIVGLEASELVTEAWTMPAQYGYNPETNTFGVPKFGNWITRPNQTTEAISYSAANLRGTINRFGSCFGNIAYDFDGRYLIYGSGKIDQSNFFGVKANDRKVPLWSAGVAWKISQESFYNLDFLPSLKFKATFGYNGNVNAGISPLATANYFSLSSALQVPYASISTPPNPQLRWERVKNVNFGMDFESKQQRLSGSIEFYHKQGIDLISRIDADPTSGFTSYTGNKSSLQTRGIDLSLTSRNISREFKWYTTLILSYQREKVTAYSVKPPDQGLVIGSVIVGKPLNNIYSYKWAGLNPQNGDSRFYLNKDIMSSIDMYKVKQADLVYGGQLNPPIFGAARNDFSYRSLNVSVNITYQLGHHFRRKSFSGYFGTATDYASWQHKDYLDAWKVPGDEMVTNVPGFLDTYSDNRYALYNSSDILLEKGDVVRLQDIKISYEIGKSAIRKLFLSNVSFYLYMNNVGILWKASVFNPDTEGGLNISRPKSLAFGVNIGF</sequence>
<keyword evidence="5 7" id="KW-0472">Membrane</keyword>
<keyword evidence="6 7" id="KW-0998">Cell outer membrane</keyword>
<keyword evidence="3 7" id="KW-1134">Transmembrane beta strand</keyword>
<organism evidence="10 11">
    <name type="scientific">Chitinophaga niabensis</name>
    <dbReference type="NCBI Taxonomy" id="536979"/>
    <lineage>
        <taxon>Bacteria</taxon>
        <taxon>Pseudomonadati</taxon>
        <taxon>Bacteroidota</taxon>
        <taxon>Chitinophagia</taxon>
        <taxon>Chitinophagales</taxon>
        <taxon>Chitinophagaceae</taxon>
        <taxon>Chitinophaga</taxon>
    </lineage>
</organism>
<dbReference type="EMBL" id="FSRA01000002">
    <property type="protein sequence ID" value="SIO49287.1"/>
    <property type="molecule type" value="Genomic_DNA"/>
</dbReference>
<evidence type="ECO:0000256" key="2">
    <source>
        <dbReference type="ARBA" id="ARBA00022448"/>
    </source>
</evidence>
<evidence type="ECO:0000256" key="1">
    <source>
        <dbReference type="ARBA" id="ARBA00004571"/>
    </source>
</evidence>
<dbReference type="InterPro" id="IPR008969">
    <property type="entry name" value="CarboxyPept-like_regulatory"/>
</dbReference>
<feature type="signal peptide" evidence="8">
    <location>
        <begin position="1"/>
        <end position="28"/>
    </location>
</feature>
<dbReference type="InterPro" id="IPR023996">
    <property type="entry name" value="TonB-dep_OMP_SusC/RagA"/>
</dbReference>
<dbReference type="InterPro" id="IPR037066">
    <property type="entry name" value="Plug_dom_sf"/>
</dbReference>
<keyword evidence="4 7" id="KW-0812">Transmembrane</keyword>
<comment type="subcellular location">
    <subcellularLocation>
        <location evidence="1 7">Cell outer membrane</location>
        <topology evidence="1 7">Multi-pass membrane protein</topology>
    </subcellularLocation>
</comment>
<evidence type="ECO:0000313" key="10">
    <source>
        <dbReference type="EMBL" id="SIO49287.1"/>
    </source>
</evidence>
<dbReference type="Pfam" id="PF07715">
    <property type="entry name" value="Plug"/>
    <property type="match status" value="1"/>
</dbReference>
<dbReference type="Pfam" id="PF13715">
    <property type="entry name" value="CarbopepD_reg_2"/>
    <property type="match status" value="1"/>
</dbReference>
<evidence type="ECO:0000256" key="8">
    <source>
        <dbReference type="SAM" id="SignalP"/>
    </source>
</evidence>
<evidence type="ECO:0000256" key="4">
    <source>
        <dbReference type="ARBA" id="ARBA00022692"/>
    </source>
</evidence>
<evidence type="ECO:0000256" key="6">
    <source>
        <dbReference type="ARBA" id="ARBA00023237"/>
    </source>
</evidence>
<dbReference type="InterPro" id="IPR036942">
    <property type="entry name" value="Beta-barrel_TonB_sf"/>
</dbReference>
<protein>
    <submittedName>
        <fullName evidence="10">TonB-linked outer membrane protein, SusC/RagA family</fullName>
    </submittedName>
</protein>
<accession>A0A1N6JYT4</accession>
<proteinExistence type="inferred from homology"/>
<dbReference type="Gene3D" id="2.40.170.20">
    <property type="entry name" value="TonB-dependent receptor, beta-barrel domain"/>
    <property type="match status" value="1"/>
</dbReference>
<evidence type="ECO:0000256" key="7">
    <source>
        <dbReference type="PROSITE-ProRule" id="PRU01360"/>
    </source>
</evidence>
<name>A0A1N6JYT4_9BACT</name>
<dbReference type="InterPro" id="IPR012910">
    <property type="entry name" value="Plug_dom"/>
</dbReference>
<gene>
    <name evidence="10" type="ORF">SAMN04488055_4687</name>
</gene>
<evidence type="ECO:0000259" key="9">
    <source>
        <dbReference type="Pfam" id="PF07715"/>
    </source>
</evidence>
<dbReference type="AlphaFoldDB" id="A0A1N6JYT4"/>
<feature type="chain" id="PRO_5012591050" evidence="8">
    <location>
        <begin position="29"/>
        <end position="1158"/>
    </location>
</feature>
<evidence type="ECO:0000256" key="3">
    <source>
        <dbReference type="ARBA" id="ARBA00022452"/>
    </source>
</evidence>
<comment type="similarity">
    <text evidence="7">Belongs to the TonB-dependent receptor family.</text>
</comment>
<evidence type="ECO:0000313" key="11">
    <source>
        <dbReference type="Proteomes" id="UP000185003"/>
    </source>
</evidence>
<dbReference type="NCBIfam" id="TIGR04056">
    <property type="entry name" value="OMP_RagA_SusC"/>
    <property type="match status" value="1"/>
</dbReference>